<dbReference type="AlphaFoldDB" id="A0A1U9KIS2"/>
<evidence type="ECO:0000256" key="1">
    <source>
        <dbReference type="SAM" id="MobiDB-lite"/>
    </source>
</evidence>
<keyword evidence="4" id="KW-1185">Reference proteome</keyword>
<dbReference type="InterPro" id="IPR002559">
    <property type="entry name" value="Transposase_11"/>
</dbReference>
<evidence type="ECO:0000259" key="2">
    <source>
        <dbReference type="Pfam" id="PF01609"/>
    </source>
</evidence>
<evidence type="ECO:0000313" key="3">
    <source>
        <dbReference type="EMBL" id="AQS85629.1"/>
    </source>
</evidence>
<dbReference type="GO" id="GO:0006313">
    <property type="term" value="P:DNA transposition"/>
    <property type="evidence" value="ECO:0007669"/>
    <property type="project" value="InterPro"/>
</dbReference>
<evidence type="ECO:0000313" key="4">
    <source>
        <dbReference type="Proteomes" id="UP000188937"/>
    </source>
</evidence>
<dbReference type="GO" id="GO:0004803">
    <property type="term" value="F:transposase activity"/>
    <property type="evidence" value="ECO:0007669"/>
    <property type="project" value="InterPro"/>
</dbReference>
<dbReference type="Pfam" id="PF01609">
    <property type="entry name" value="DDE_Tnp_1"/>
    <property type="match status" value="1"/>
</dbReference>
<proteinExistence type="predicted"/>
<dbReference type="STRING" id="435.A0U92_13550"/>
<dbReference type="GO" id="GO:0003677">
    <property type="term" value="F:DNA binding"/>
    <property type="evidence" value="ECO:0007669"/>
    <property type="project" value="InterPro"/>
</dbReference>
<name>A0A1U9KIS2_ACEAC</name>
<dbReference type="Proteomes" id="UP000188937">
    <property type="component" value="Chromosome"/>
</dbReference>
<accession>A0A1U9KIS2</accession>
<sequence length="68" mass="7441">MPSVGIIDSRSFETAGNGGPRGYDARKKIWGRKRHIATDTLGHIVVAAGYIPPTFRFVMARRLNLADG</sequence>
<protein>
    <recommendedName>
        <fullName evidence="2">Transposase IS4-like domain-containing protein</fullName>
    </recommendedName>
</protein>
<feature type="domain" description="Transposase IS4-like" evidence="2">
    <location>
        <begin position="2"/>
        <end position="48"/>
    </location>
</feature>
<organism evidence="3 4">
    <name type="scientific">Acetobacter aceti</name>
    <dbReference type="NCBI Taxonomy" id="435"/>
    <lineage>
        <taxon>Bacteria</taxon>
        <taxon>Pseudomonadati</taxon>
        <taxon>Pseudomonadota</taxon>
        <taxon>Alphaproteobacteria</taxon>
        <taxon>Acetobacterales</taxon>
        <taxon>Acetobacteraceae</taxon>
        <taxon>Acetobacter</taxon>
        <taxon>Acetobacter subgen. Acetobacter</taxon>
    </lineage>
</organism>
<reference evidence="3 4" key="1">
    <citation type="submission" date="2016-03" db="EMBL/GenBank/DDBJ databases">
        <title>Acetic acid bacteria sequencing.</title>
        <authorList>
            <person name="Brandt J."/>
            <person name="Jakob F."/>
            <person name="Vogel R.F."/>
        </authorList>
    </citation>
    <scope>NUCLEOTIDE SEQUENCE [LARGE SCALE GENOMIC DNA]</scope>
    <source>
        <strain evidence="3 4">TMW2.1153</strain>
    </source>
</reference>
<gene>
    <name evidence="3" type="ORF">A0U92_13550</name>
</gene>
<dbReference type="EMBL" id="CP014692">
    <property type="protein sequence ID" value="AQS85629.1"/>
    <property type="molecule type" value="Genomic_DNA"/>
</dbReference>
<dbReference type="KEGG" id="aace:A0U92_13550"/>
<feature type="region of interest" description="Disordered" evidence="1">
    <location>
        <begin position="1"/>
        <end position="24"/>
    </location>
</feature>